<dbReference type="GO" id="GO:0005524">
    <property type="term" value="F:ATP binding"/>
    <property type="evidence" value="ECO:0007669"/>
    <property type="project" value="UniProtKB-KW"/>
</dbReference>
<evidence type="ECO:0000256" key="2">
    <source>
        <dbReference type="ARBA" id="ARBA00008226"/>
    </source>
</evidence>
<sequence>MACYARGCAAARPASRPLRTFANARASSSSTPIQRRQLHPIRLSTYFQPTHKASSTASGDDTLASLQLLLRGGYIRSSSSGVFTLLPNALRIVRKLTAIIDSELHAIGASRLAMPTLLPAKLWRQTGRYEIMGSELYKLRDRRDSDYVLGPTHEEEVTRLVAGEVESDRQLPVRVYQITRKFRDEPRPRMGLLRTKEFLMKDLYSFDKSAADAAAAYDDVSAAYTRIFDRIFTGAHGRRWVAAEADTGAIGGNKSHEYHVQDAAGEDTLITCTKCGYAANTEKAVSMPDPQHMPISASDVRVLLYACTDPDVHDTTIHALVLPATRELNAVKAAKLSSSLAPGTQLLYDSASPSPAQWDWKDRPEGPLIRYSTLAVLADFECASLDPAELNDALATALSTYSSPSASPSSPSLSLGEIFPAQFNGDAPVAPALTLVDVRTAQANDTCSSCKSVGSLHETRAIEVGHTFFLGERYSRALEAGFLPTAALKATSGAAMSNGRVPFQMGCYGIGVSRILGALAQKAAADFTQATSKPGLLWPRHVSPFTAAILVADTRDAAKLDAASRVYDGLITKARTHDLSIHAVLAGILGEPTQDDVGWSSDEAHEVVIDDRRAQLGAKLADADLTGYTYRLIIGRHLTPSSPHIELQHLTPTGLHSTLIPLETICN</sequence>
<gene>
    <name evidence="13" type="ORF">PAN0_019c5829</name>
</gene>
<evidence type="ECO:0000256" key="12">
    <source>
        <dbReference type="ARBA" id="ARBA00047671"/>
    </source>
</evidence>
<comment type="catalytic activity">
    <reaction evidence="12">
        <text>tRNA(Pro) + L-proline + ATP = L-prolyl-tRNA(Pro) + AMP + diphosphate</text>
        <dbReference type="Rhea" id="RHEA:14305"/>
        <dbReference type="Rhea" id="RHEA-COMP:9700"/>
        <dbReference type="Rhea" id="RHEA-COMP:9702"/>
        <dbReference type="ChEBI" id="CHEBI:30616"/>
        <dbReference type="ChEBI" id="CHEBI:33019"/>
        <dbReference type="ChEBI" id="CHEBI:60039"/>
        <dbReference type="ChEBI" id="CHEBI:78442"/>
        <dbReference type="ChEBI" id="CHEBI:78532"/>
        <dbReference type="ChEBI" id="CHEBI:456215"/>
        <dbReference type="EC" id="6.1.1.15"/>
    </reaction>
</comment>
<comment type="similarity">
    <text evidence="2">Belongs to the class-II aminoacyl-tRNA synthetase family.</text>
</comment>
<dbReference type="HOGENOM" id="CLU_016739_2_2_1"/>
<dbReference type="InterPro" id="IPR002314">
    <property type="entry name" value="aa-tRNA-synt_IIb"/>
</dbReference>
<comment type="subunit">
    <text evidence="3">Homodimer.</text>
</comment>
<dbReference type="OrthoDB" id="10267474at2759"/>
<dbReference type="GO" id="GO:0005739">
    <property type="term" value="C:mitochondrion"/>
    <property type="evidence" value="ECO:0007669"/>
    <property type="project" value="TreeGrafter"/>
</dbReference>
<evidence type="ECO:0000256" key="5">
    <source>
        <dbReference type="ARBA" id="ARBA00022490"/>
    </source>
</evidence>
<evidence type="ECO:0000256" key="3">
    <source>
        <dbReference type="ARBA" id="ARBA00011738"/>
    </source>
</evidence>
<dbReference type="Pfam" id="PF00587">
    <property type="entry name" value="tRNA-synt_2b"/>
    <property type="match status" value="1"/>
</dbReference>
<keyword evidence="14" id="KW-1185">Reference proteome</keyword>
<dbReference type="InterPro" id="IPR045864">
    <property type="entry name" value="aa-tRNA-synth_II/BPL/LPL"/>
</dbReference>
<dbReference type="InterPro" id="IPR002316">
    <property type="entry name" value="Pro-tRNA-ligase_IIa"/>
</dbReference>
<name>A0A081CLQ5_PSEA2</name>
<dbReference type="Gene3D" id="3.30.930.10">
    <property type="entry name" value="Bira Bifunctional Protein, Domain 2"/>
    <property type="match status" value="2"/>
</dbReference>
<keyword evidence="10 13" id="KW-0030">Aminoacyl-tRNA synthetase</keyword>
<dbReference type="PRINTS" id="PR01046">
    <property type="entry name" value="TRNASYNTHPRO"/>
</dbReference>
<evidence type="ECO:0000313" key="13">
    <source>
        <dbReference type="EMBL" id="GAK67601.1"/>
    </source>
</evidence>
<keyword evidence="8" id="KW-0067">ATP-binding</keyword>
<keyword evidence="5" id="KW-0963">Cytoplasm</keyword>
<dbReference type="RefSeq" id="XP_014654249.1">
    <property type="nucleotide sequence ID" value="XM_014798763.1"/>
</dbReference>
<organism evidence="13 14">
    <name type="scientific">Pseudozyma antarctica</name>
    <name type="common">Yeast</name>
    <name type="synonym">Candida antarctica</name>
    <dbReference type="NCBI Taxonomy" id="84753"/>
    <lineage>
        <taxon>Eukaryota</taxon>
        <taxon>Fungi</taxon>
        <taxon>Dikarya</taxon>
        <taxon>Basidiomycota</taxon>
        <taxon>Ustilaginomycotina</taxon>
        <taxon>Ustilaginomycetes</taxon>
        <taxon>Ustilaginales</taxon>
        <taxon>Ustilaginaceae</taxon>
        <taxon>Moesziomyces</taxon>
    </lineage>
</organism>
<evidence type="ECO:0000256" key="8">
    <source>
        <dbReference type="ARBA" id="ARBA00022840"/>
    </source>
</evidence>
<dbReference type="FunFam" id="3.30.930.10:FF:000066">
    <property type="entry name" value="Proline--tRNA ligase"/>
    <property type="match status" value="1"/>
</dbReference>
<dbReference type="PANTHER" id="PTHR42753:SF2">
    <property type="entry name" value="PROLINE--TRNA LIGASE"/>
    <property type="match status" value="1"/>
</dbReference>
<evidence type="ECO:0000256" key="11">
    <source>
        <dbReference type="ARBA" id="ARBA00029731"/>
    </source>
</evidence>
<evidence type="ECO:0000313" key="14">
    <source>
        <dbReference type="Proteomes" id="UP000053758"/>
    </source>
</evidence>
<evidence type="ECO:0000256" key="9">
    <source>
        <dbReference type="ARBA" id="ARBA00022917"/>
    </source>
</evidence>
<dbReference type="SUPFAM" id="SSF52954">
    <property type="entry name" value="Class II aaRS ABD-related"/>
    <property type="match status" value="1"/>
</dbReference>
<dbReference type="Proteomes" id="UP000053758">
    <property type="component" value="Unassembled WGS sequence"/>
</dbReference>
<evidence type="ECO:0000256" key="1">
    <source>
        <dbReference type="ARBA" id="ARBA00004496"/>
    </source>
</evidence>
<reference evidence="14" key="1">
    <citation type="journal article" date="2014" name="Genome Announc.">
        <title>Draft Genome Sequence of the Yeast Pseudozyma antarctica Type Strain JCM10317, a Producer of the Glycolipid Biosurfactants, Mannosylerythritol Lipids.</title>
        <authorList>
            <person name="Saika A."/>
            <person name="Koike H."/>
            <person name="Hori T."/>
            <person name="Fukuoka T."/>
            <person name="Sato S."/>
            <person name="Habe H."/>
            <person name="Kitamoto D."/>
            <person name="Morita T."/>
        </authorList>
    </citation>
    <scope>NUCLEOTIDE SEQUENCE [LARGE SCALE GENOMIC DNA]</scope>
    <source>
        <strain evidence="14">JCM 10317</strain>
    </source>
</reference>
<evidence type="ECO:0000256" key="6">
    <source>
        <dbReference type="ARBA" id="ARBA00022598"/>
    </source>
</evidence>
<dbReference type="EMBL" id="DF830086">
    <property type="protein sequence ID" value="GAK67601.1"/>
    <property type="molecule type" value="Genomic_DNA"/>
</dbReference>
<evidence type="ECO:0000256" key="4">
    <source>
        <dbReference type="ARBA" id="ARBA00012831"/>
    </source>
</evidence>
<dbReference type="SUPFAM" id="SSF55681">
    <property type="entry name" value="Class II aaRS and biotin synthetases"/>
    <property type="match status" value="1"/>
</dbReference>
<dbReference type="PROSITE" id="PS50862">
    <property type="entry name" value="AA_TRNA_LIGASE_II"/>
    <property type="match status" value="1"/>
</dbReference>
<evidence type="ECO:0000256" key="10">
    <source>
        <dbReference type="ARBA" id="ARBA00023146"/>
    </source>
</evidence>
<dbReference type="InterPro" id="IPR036621">
    <property type="entry name" value="Anticodon-bd_dom_sf"/>
</dbReference>
<dbReference type="GeneID" id="26306604"/>
<dbReference type="GO" id="GO:0006433">
    <property type="term" value="P:prolyl-tRNA aminoacylation"/>
    <property type="evidence" value="ECO:0007669"/>
    <property type="project" value="InterPro"/>
</dbReference>
<comment type="subcellular location">
    <subcellularLocation>
        <location evidence="1">Cytoplasm</location>
    </subcellularLocation>
</comment>
<protein>
    <recommendedName>
        <fullName evidence="4">proline--tRNA ligase</fullName>
        <ecNumber evidence="4">6.1.1.15</ecNumber>
    </recommendedName>
    <alternativeName>
        <fullName evidence="11">Prolyl-tRNA synthetase</fullName>
    </alternativeName>
</protein>
<keyword evidence="9" id="KW-0648">Protein biosynthesis</keyword>
<dbReference type="AlphaFoldDB" id="A0A081CLQ5"/>
<dbReference type="PANTHER" id="PTHR42753">
    <property type="entry name" value="MITOCHONDRIAL RIBOSOME PROTEIN L39/PROLYL-TRNA LIGASE FAMILY MEMBER"/>
    <property type="match status" value="1"/>
</dbReference>
<accession>A0A081CLQ5</accession>
<evidence type="ECO:0000256" key="7">
    <source>
        <dbReference type="ARBA" id="ARBA00022741"/>
    </source>
</evidence>
<dbReference type="InterPro" id="IPR006195">
    <property type="entry name" value="aa-tRNA-synth_II"/>
</dbReference>
<dbReference type="InterPro" id="IPR050062">
    <property type="entry name" value="Pro-tRNA_synthetase"/>
</dbReference>
<keyword evidence="7" id="KW-0547">Nucleotide-binding</keyword>
<proteinExistence type="inferred from homology"/>
<keyword evidence="6" id="KW-0436">Ligase</keyword>
<dbReference type="Gene3D" id="3.40.50.800">
    <property type="entry name" value="Anticodon-binding domain"/>
    <property type="match status" value="1"/>
</dbReference>
<dbReference type="GO" id="GO:0004827">
    <property type="term" value="F:proline-tRNA ligase activity"/>
    <property type="evidence" value="ECO:0007669"/>
    <property type="project" value="UniProtKB-EC"/>
</dbReference>
<dbReference type="EC" id="6.1.1.15" evidence="4"/>